<dbReference type="SUPFAM" id="SSF57196">
    <property type="entry name" value="EGF/Laminin"/>
    <property type="match status" value="1"/>
</dbReference>
<dbReference type="InterPro" id="IPR001881">
    <property type="entry name" value="EGF-like_Ca-bd_dom"/>
</dbReference>
<comment type="caution">
    <text evidence="12">Lacks conserved residue(s) required for the propagation of feature annotation.</text>
</comment>
<dbReference type="Gene3D" id="3.30.200.20">
    <property type="entry name" value="Phosphorylase Kinase, domain 1"/>
    <property type="match status" value="2"/>
</dbReference>
<feature type="transmembrane region" description="Helical" evidence="15">
    <location>
        <begin position="1280"/>
        <end position="1303"/>
    </location>
</feature>
<keyword evidence="9 13" id="KW-0067">ATP-binding</keyword>
<keyword evidence="4" id="KW-0808">Transferase</keyword>
<dbReference type="Proteomes" id="UP000032180">
    <property type="component" value="Chromosome 8"/>
</dbReference>
<evidence type="ECO:0000256" key="11">
    <source>
        <dbReference type="ARBA" id="ARBA00023180"/>
    </source>
</evidence>
<organism evidence="18 19">
    <name type="scientific">Leersia perrieri</name>
    <dbReference type="NCBI Taxonomy" id="77586"/>
    <lineage>
        <taxon>Eukaryota</taxon>
        <taxon>Viridiplantae</taxon>
        <taxon>Streptophyta</taxon>
        <taxon>Embryophyta</taxon>
        <taxon>Tracheophyta</taxon>
        <taxon>Spermatophyta</taxon>
        <taxon>Magnoliopsida</taxon>
        <taxon>Liliopsida</taxon>
        <taxon>Poales</taxon>
        <taxon>Poaceae</taxon>
        <taxon>BOP clade</taxon>
        <taxon>Oryzoideae</taxon>
        <taxon>Oryzeae</taxon>
        <taxon>Oryzinae</taxon>
        <taxon>Leersia</taxon>
    </lineage>
</organism>
<evidence type="ECO:0000256" key="1">
    <source>
        <dbReference type="ARBA" id="ARBA00004479"/>
    </source>
</evidence>
<keyword evidence="15" id="KW-0472">Membrane</keyword>
<dbReference type="Pfam" id="PF07645">
    <property type="entry name" value="EGF_CA"/>
    <property type="match status" value="1"/>
</dbReference>
<dbReference type="PROSITE" id="PS00010">
    <property type="entry name" value="ASX_HYDROXYL"/>
    <property type="match status" value="1"/>
</dbReference>
<feature type="region of interest" description="Disordered" evidence="14">
    <location>
        <begin position="18"/>
        <end position="58"/>
    </location>
</feature>
<evidence type="ECO:0000313" key="19">
    <source>
        <dbReference type="Proteomes" id="UP000032180"/>
    </source>
</evidence>
<evidence type="ECO:0000256" key="6">
    <source>
        <dbReference type="ARBA" id="ARBA00022737"/>
    </source>
</evidence>
<dbReference type="Pfam" id="PF13947">
    <property type="entry name" value="GUB_WAK_bind"/>
    <property type="match status" value="1"/>
</dbReference>
<dbReference type="Gene3D" id="2.10.25.10">
    <property type="entry name" value="Laminin"/>
    <property type="match status" value="1"/>
</dbReference>
<dbReference type="GO" id="GO:0004674">
    <property type="term" value="F:protein serine/threonine kinase activity"/>
    <property type="evidence" value="ECO:0007669"/>
    <property type="project" value="UniProtKB-KW"/>
</dbReference>
<feature type="domain" description="Protein kinase" evidence="16">
    <location>
        <begin position="1549"/>
        <end position="1814"/>
    </location>
</feature>
<dbReference type="Gene3D" id="1.10.510.10">
    <property type="entry name" value="Transferase(Phosphotransferase) domain 1"/>
    <property type="match status" value="5"/>
</dbReference>
<feature type="region of interest" description="Disordered" evidence="14">
    <location>
        <begin position="1028"/>
        <end position="1049"/>
    </location>
</feature>
<sequence length="1866" mass="207054">MEVVRSTQRLANTHTITLERGGEPTRDGAKRRASVRHAGRRASAGGARMQPPACSSRRRFNHLSGDELERRLRWRCRRKCTQRDNVAYRPHERRTMQLHTMSSTAPSAVAILLLLAAAAAANSCTTQCGDIGIEDGCYHAAGFNLTCIHSYSPPRLFLGDGTVQVLDISIPNSTVRINSGVIEVNESQSSSHHGHNKFRPINVTWGDSLPQGGPYFLSGSKSNLVLVGCNAQVDVRETGVNHALIASCSTICPVISSSDGATTLMPGRYGGACSGIGCCETNLLLGSSSYDIQIHMLDSGQERYYTSLKVHMVDQGVNYSQILLYDDGISLALPALLDWVISNSTCPEDMPTPECRSAHSSCRDTMFGGPAHMGYLCECSHGYQGNPYITHGCYDIDECTDPEAHSCYAICINMPGSFHCRCQNGAYGDPFKRGGCIVAKHSLTGLSIALIVCGGSIVLLLSLHHTCDEATEGEETKRENFQAKSWVAIEAINIKKHGLVRINHVKVCAWRASCVCAAPRQVGDGGHGIVFKGILDLHVVAIKRSKIVVQREINEFINEVAVLSQVNHRNVVKLLGCCLETEVPLLVYEFILNGTLYHHLHVEGPVSLSWDDRLRISLEVARALSYLHSSSSMPIYHRDIKSSNILLDDSLTAKVSDFGASKYTPIDQYEITTAVQGTLGYLDPMYYYTGRLTDKSDVFSFGVLLMELLTRKKPISDTFDSGESLVSQFVSLLSKGNLVEIIDYQVREEEGGEVLEVATLAEMCTKLKGEERPSMREVEMALENILSKRSPFHNNTTPSRPNENQVSTLYMSIGVTKEAINHINVVKLLGCCLETQVSLVVYKFISNGCLDHHLHVNEQISLSWDNRVRIALEVSRALAYLHSAATIPIFHKDCKASNILLNGNLTTKVSDFGASKYISIDQTELTTAVQGTIGYLDPMYYYMGQLADKIFLVLNCLLQKKLVYKTDDGDSLKKSWLEIYPQVMMEEGDEEVQEVALLAVMCTKLNGQDRPTMEEVEMTLENLLGKKKVASHKPKSSVHDISQSRRDTEQVSRQYSMEQEMVLSESEIHHNQHRHLNNSINTVLLMSLAPVLLLQLLAVAAAAASPAPAPEKKCNTTICGNISIEYPFGVQDGCYHPGFNLTCNQSYNPPRLFLGDGTVQVLEISIPNNTVRVNSSRIDVAKGAAGVNVTWGSGLPNGGAYFMPASGNGIILVGCNVQVEVREPISMSANIATYILVMAFAQTHKEHITVVALTASRAMLLYKEDAKILMNVPTRRLTRLSIALIVSGGSIALFLLLASPFVARELQKATTNFDRSRQVGDGGHGVVFKGILDLKVVAIKNQRSEISEFINEVAILSQVNHRNVVKLLGCCPFTIIFIPISLSWDGRLRISLDVVLELSYLHSASSMQIYHRDIKSQIYFLMIVSDFGASKYTPIDRSEITTVIQGTIGYLDHMYYYTGRLTDKSDVFSFGVLLMELLTRKKPISDIFDSGESLVSQFVSLLSKGNLVEIIDYQVREEEGGEVLEVATLAEMCTKLKGEERPSMREVEMALENILSKRSPFHNNTTPSRPNENQVSTLYMSIGVTKEASRQYAMEDEILLFFKQNHGLLLQQLMSQNREIDDFINEVVILSQVNHRNVFISNGCLDHHLHVNEQISLSWDNRVRIALEVSRALAYLHTSTTIPIFHMDNKASNILLNGNLTTKVSDFGASNYIPIDQTELTTAVQGTIGYLTQDELLTRKKLVYKTDDGDSLVLFLASLFTEEKLVEIIDPQVMMEEGDEEVQEVALLEVMCTKLNGQDRPTMKEVEMTLDNLLGKKKVASHKPKSSVHAISQSRRYCKSNRRDTEQVSRQYSMEQEMVLSERYPR</sequence>
<evidence type="ECO:0008006" key="20">
    <source>
        <dbReference type="Google" id="ProtNLM"/>
    </source>
</evidence>
<feature type="domain" description="Protein kinase" evidence="16">
    <location>
        <begin position="780"/>
        <end position="1024"/>
    </location>
</feature>
<evidence type="ECO:0000256" key="8">
    <source>
        <dbReference type="ARBA" id="ARBA00022777"/>
    </source>
</evidence>
<reference evidence="18" key="3">
    <citation type="submission" date="2015-04" db="UniProtKB">
        <authorList>
            <consortium name="EnsemblPlants"/>
        </authorList>
    </citation>
    <scope>IDENTIFICATION</scope>
</reference>
<keyword evidence="6" id="KW-0677">Repeat</keyword>
<feature type="compositionally biased region" description="Basic residues" evidence="14">
    <location>
        <begin position="31"/>
        <end position="40"/>
    </location>
</feature>
<dbReference type="FunFam" id="3.30.200.20:FF:001332">
    <property type="entry name" value="Wall-associated receptor kinase-like 10"/>
    <property type="match status" value="1"/>
</dbReference>
<keyword evidence="5" id="KW-0732">Signal</keyword>
<dbReference type="STRING" id="77586.A0A0D9X9E9"/>
<dbReference type="PROSITE" id="PS01187">
    <property type="entry name" value="EGF_CA"/>
    <property type="match status" value="1"/>
</dbReference>
<dbReference type="InterPro" id="IPR000742">
    <property type="entry name" value="EGF"/>
</dbReference>
<dbReference type="InterPro" id="IPR045274">
    <property type="entry name" value="WAK-like"/>
</dbReference>
<dbReference type="InterPro" id="IPR008271">
    <property type="entry name" value="Ser/Thr_kinase_AS"/>
</dbReference>
<evidence type="ECO:0000256" key="15">
    <source>
        <dbReference type="SAM" id="Phobius"/>
    </source>
</evidence>
<dbReference type="Pfam" id="PF07714">
    <property type="entry name" value="PK_Tyr_Ser-Thr"/>
    <property type="match status" value="3"/>
</dbReference>
<evidence type="ECO:0000256" key="5">
    <source>
        <dbReference type="ARBA" id="ARBA00022729"/>
    </source>
</evidence>
<name>A0A0D9X9E9_9ORYZ</name>
<evidence type="ECO:0000256" key="9">
    <source>
        <dbReference type="ARBA" id="ARBA00022840"/>
    </source>
</evidence>
<dbReference type="GO" id="GO:0005524">
    <property type="term" value="F:ATP binding"/>
    <property type="evidence" value="ECO:0007669"/>
    <property type="project" value="UniProtKB-UniRule"/>
</dbReference>
<dbReference type="PROSITE" id="PS00107">
    <property type="entry name" value="PROTEIN_KINASE_ATP"/>
    <property type="match status" value="2"/>
</dbReference>
<feature type="domain" description="EGF-like" evidence="17">
    <location>
        <begin position="395"/>
        <end position="432"/>
    </location>
</feature>
<keyword evidence="15" id="KW-1133">Transmembrane helix</keyword>
<feature type="compositionally biased region" description="Basic and acidic residues" evidence="14">
    <location>
        <begin position="20"/>
        <end position="30"/>
    </location>
</feature>
<protein>
    <recommendedName>
        <fullName evidence="20">Protein kinase domain-containing protein</fullName>
    </recommendedName>
</protein>
<keyword evidence="19" id="KW-1185">Reference proteome</keyword>
<evidence type="ECO:0000256" key="10">
    <source>
        <dbReference type="ARBA" id="ARBA00023157"/>
    </source>
</evidence>
<feature type="binding site" evidence="13">
    <location>
        <position position="1340"/>
    </location>
    <ligand>
        <name>ATP</name>
        <dbReference type="ChEBI" id="CHEBI:30616"/>
    </ligand>
</feature>
<dbReference type="CDD" id="cd00054">
    <property type="entry name" value="EGF_CA"/>
    <property type="match status" value="1"/>
</dbReference>
<keyword evidence="7 13" id="KW-0547">Nucleotide-binding</keyword>
<feature type="binding site" evidence="13">
    <location>
        <position position="543"/>
    </location>
    <ligand>
        <name>ATP</name>
        <dbReference type="ChEBI" id="CHEBI:30616"/>
    </ligand>
</feature>
<dbReference type="InterPro" id="IPR000152">
    <property type="entry name" value="EGF-type_Asp/Asn_hydroxyl_site"/>
</dbReference>
<dbReference type="InterPro" id="IPR017441">
    <property type="entry name" value="Protein_kinase_ATP_BS"/>
</dbReference>
<evidence type="ECO:0000256" key="3">
    <source>
        <dbReference type="ARBA" id="ARBA00022536"/>
    </source>
</evidence>
<feature type="domain" description="Protein kinase" evidence="16">
    <location>
        <begin position="516"/>
        <end position="793"/>
    </location>
</feature>
<keyword evidence="8" id="KW-0418">Kinase</keyword>
<evidence type="ECO:0000256" key="4">
    <source>
        <dbReference type="ARBA" id="ARBA00022679"/>
    </source>
</evidence>
<dbReference type="InterPro" id="IPR025287">
    <property type="entry name" value="WAK_GUB"/>
</dbReference>
<dbReference type="InterPro" id="IPR049883">
    <property type="entry name" value="NOTCH1_EGF-like"/>
</dbReference>
<comment type="subcellular location">
    <subcellularLocation>
        <location evidence="1">Membrane</location>
        <topology evidence="1">Single-pass type I membrane protein</topology>
    </subcellularLocation>
</comment>
<reference evidence="18 19" key="1">
    <citation type="submission" date="2012-08" db="EMBL/GenBank/DDBJ databases">
        <title>Oryza genome evolution.</title>
        <authorList>
            <person name="Wing R.A."/>
        </authorList>
    </citation>
    <scope>NUCLEOTIDE SEQUENCE</scope>
</reference>
<dbReference type="SMART" id="SM00220">
    <property type="entry name" value="S_TKc"/>
    <property type="match status" value="1"/>
</dbReference>
<proteinExistence type="predicted"/>
<dbReference type="FunFam" id="1.10.510.10:FF:000084">
    <property type="entry name" value="Wall-associated receptor kinase 2"/>
    <property type="match status" value="1"/>
</dbReference>
<dbReference type="GO" id="GO:0005509">
    <property type="term" value="F:calcium ion binding"/>
    <property type="evidence" value="ECO:0007669"/>
    <property type="project" value="InterPro"/>
</dbReference>
<keyword evidence="3 12" id="KW-0245">EGF-like domain</keyword>
<dbReference type="Gramene" id="LPERR08G16380.1">
    <property type="protein sequence ID" value="LPERR08G16380.1"/>
    <property type="gene ID" value="LPERR08G16380"/>
</dbReference>
<evidence type="ECO:0000259" key="16">
    <source>
        <dbReference type="PROSITE" id="PS50011"/>
    </source>
</evidence>
<keyword evidence="11" id="KW-0325">Glycoprotein</keyword>
<dbReference type="EnsemblPlants" id="LPERR08G16380.1">
    <property type="protein sequence ID" value="LPERR08G16380.1"/>
    <property type="gene ID" value="LPERR08G16380"/>
</dbReference>
<dbReference type="PROSITE" id="PS00108">
    <property type="entry name" value="PROTEIN_KINASE_ST"/>
    <property type="match status" value="1"/>
</dbReference>
<dbReference type="PANTHER" id="PTHR27005">
    <property type="entry name" value="WALL-ASSOCIATED RECEPTOR KINASE-LIKE 21"/>
    <property type="match status" value="1"/>
</dbReference>
<dbReference type="InterPro" id="IPR000719">
    <property type="entry name" value="Prot_kinase_dom"/>
</dbReference>
<dbReference type="Pfam" id="PF00069">
    <property type="entry name" value="Pkinase"/>
    <property type="match status" value="2"/>
</dbReference>
<dbReference type="InterPro" id="IPR011009">
    <property type="entry name" value="Kinase-like_dom_sf"/>
</dbReference>
<dbReference type="PROSITE" id="PS50011">
    <property type="entry name" value="PROTEIN_KINASE_DOM"/>
    <property type="match status" value="4"/>
</dbReference>
<dbReference type="PROSITE" id="PS50026">
    <property type="entry name" value="EGF_3"/>
    <property type="match status" value="1"/>
</dbReference>
<evidence type="ECO:0000256" key="12">
    <source>
        <dbReference type="PROSITE-ProRule" id="PRU00076"/>
    </source>
</evidence>
<dbReference type="SUPFAM" id="SSF56112">
    <property type="entry name" value="Protein kinase-like (PK-like)"/>
    <property type="match status" value="4"/>
</dbReference>
<accession>A0A0D9X9E9</accession>
<dbReference type="InterPro" id="IPR001245">
    <property type="entry name" value="Ser-Thr/Tyr_kinase_cat_dom"/>
</dbReference>
<evidence type="ECO:0000256" key="14">
    <source>
        <dbReference type="SAM" id="MobiDB-lite"/>
    </source>
</evidence>
<dbReference type="GO" id="GO:0007166">
    <property type="term" value="P:cell surface receptor signaling pathway"/>
    <property type="evidence" value="ECO:0007669"/>
    <property type="project" value="InterPro"/>
</dbReference>
<feature type="region of interest" description="Disordered" evidence="14">
    <location>
        <begin position="1821"/>
        <end position="1866"/>
    </location>
</feature>
<dbReference type="PANTHER" id="PTHR27005:SF10">
    <property type="entry name" value="OS08G0501500 PROTEIN"/>
    <property type="match status" value="1"/>
</dbReference>
<keyword evidence="15" id="KW-0812">Transmembrane</keyword>
<dbReference type="FunFam" id="2.10.25.10:FF:000038">
    <property type="entry name" value="Fibrillin 2"/>
    <property type="match status" value="1"/>
</dbReference>
<dbReference type="HOGENOM" id="CLU_236542_0_0_1"/>
<keyword evidence="10" id="KW-1015">Disulfide bond</keyword>
<feature type="domain" description="Protein kinase" evidence="16">
    <location>
        <begin position="1313"/>
        <end position="1562"/>
    </location>
</feature>
<evidence type="ECO:0000256" key="7">
    <source>
        <dbReference type="ARBA" id="ARBA00022741"/>
    </source>
</evidence>
<dbReference type="GO" id="GO:0005886">
    <property type="term" value="C:plasma membrane"/>
    <property type="evidence" value="ECO:0007669"/>
    <property type="project" value="TreeGrafter"/>
</dbReference>
<evidence type="ECO:0000313" key="18">
    <source>
        <dbReference type="EnsemblPlants" id="LPERR08G16380.1"/>
    </source>
</evidence>
<dbReference type="GO" id="GO:0030247">
    <property type="term" value="F:polysaccharide binding"/>
    <property type="evidence" value="ECO:0007669"/>
    <property type="project" value="InterPro"/>
</dbReference>
<dbReference type="SMART" id="SM00179">
    <property type="entry name" value="EGF_CA"/>
    <property type="match status" value="1"/>
</dbReference>
<evidence type="ECO:0000259" key="17">
    <source>
        <dbReference type="PROSITE" id="PS50026"/>
    </source>
</evidence>
<evidence type="ECO:0000256" key="2">
    <source>
        <dbReference type="ARBA" id="ARBA00022527"/>
    </source>
</evidence>
<reference evidence="19" key="2">
    <citation type="submission" date="2013-12" db="EMBL/GenBank/DDBJ databases">
        <authorList>
            <person name="Yu Y."/>
            <person name="Lee S."/>
            <person name="de Baynast K."/>
            <person name="Wissotski M."/>
            <person name="Liu L."/>
            <person name="Talag J."/>
            <person name="Goicoechea J."/>
            <person name="Angelova A."/>
            <person name="Jetty R."/>
            <person name="Kudrna D."/>
            <person name="Golser W."/>
            <person name="Rivera L."/>
            <person name="Zhang J."/>
            <person name="Wing R."/>
        </authorList>
    </citation>
    <scope>NUCLEOTIDE SEQUENCE</scope>
</reference>
<evidence type="ECO:0000256" key="13">
    <source>
        <dbReference type="PROSITE-ProRule" id="PRU10141"/>
    </source>
</evidence>
<dbReference type="eggNOG" id="ENOG502QQPF">
    <property type="taxonomic scope" value="Eukaryota"/>
</dbReference>
<keyword evidence="2" id="KW-0723">Serine/threonine-protein kinase</keyword>
<dbReference type="InterPro" id="IPR018097">
    <property type="entry name" value="EGF_Ca-bd_CS"/>
</dbReference>